<dbReference type="Proteomes" id="UP000315369">
    <property type="component" value="Unassembled WGS sequence"/>
</dbReference>
<dbReference type="OrthoDB" id="5524143at2"/>
<keyword evidence="5" id="KW-1185">Reference proteome</keyword>
<feature type="region of interest" description="Disordered" evidence="1">
    <location>
        <begin position="137"/>
        <end position="211"/>
    </location>
</feature>
<feature type="domain" description="DUF6310" evidence="3">
    <location>
        <begin position="186"/>
        <end position="310"/>
    </location>
</feature>
<dbReference type="InterPro" id="IPR046277">
    <property type="entry name" value="DUF6310"/>
</dbReference>
<protein>
    <recommendedName>
        <fullName evidence="3">DUF6310 domain-containing protein</fullName>
    </recommendedName>
</protein>
<gene>
    <name evidence="4" type="ORF">FJV41_40790</name>
</gene>
<evidence type="ECO:0000259" key="3">
    <source>
        <dbReference type="Pfam" id="PF19829"/>
    </source>
</evidence>
<dbReference type="AlphaFoldDB" id="A0A540WMV2"/>
<dbReference type="PROSITE" id="PS51257">
    <property type="entry name" value="PROKAR_LIPOPROTEIN"/>
    <property type="match status" value="1"/>
</dbReference>
<dbReference type="Pfam" id="PF19829">
    <property type="entry name" value="DUF6310"/>
    <property type="match status" value="1"/>
</dbReference>
<evidence type="ECO:0000256" key="1">
    <source>
        <dbReference type="SAM" id="MobiDB-lite"/>
    </source>
</evidence>
<evidence type="ECO:0000313" key="5">
    <source>
        <dbReference type="Proteomes" id="UP000315369"/>
    </source>
</evidence>
<dbReference type="EMBL" id="VIFM01000274">
    <property type="protein sequence ID" value="TQF10177.1"/>
    <property type="molecule type" value="Genomic_DNA"/>
</dbReference>
<name>A0A540WMV2_9BACT</name>
<feature type="chain" id="PRO_5021813054" description="DUF6310 domain-containing protein" evidence="2">
    <location>
        <begin position="20"/>
        <end position="310"/>
    </location>
</feature>
<sequence>MRSRTCSALLLVLTACATATPIPEATSARSPRLANLRRAATLPWSDGGRCVVQEADLPWPRVVDRCFDSLDHERIRFRDPTGRCAVASAGAVVMGVGVCILAAPEILVGAVIITGAVVVAVAIKGALDAYELRHPYPDETGHAPETKPLADTEHAPQEPLAKPRLEPEPAAQDWLPPLPPDLPEGERSRRCEPRRVNHRGGNDPHNQCADKVPNNSFPGWDVFVNGKNFDALQLARRTLWEVKTDNFDTYSAFLRGRVIKDQVAEMRLERGLALACRFDFRVGVRSEAHQEALEEAAPDLKGFIVVMDWC</sequence>
<organism evidence="4 5">
    <name type="scientific">Myxococcus llanfairpwllgwyngyllgogerychwyrndrobwllllantysiliogogogochensis</name>
    <dbReference type="NCBI Taxonomy" id="2590453"/>
    <lineage>
        <taxon>Bacteria</taxon>
        <taxon>Pseudomonadati</taxon>
        <taxon>Myxococcota</taxon>
        <taxon>Myxococcia</taxon>
        <taxon>Myxococcales</taxon>
        <taxon>Cystobacterineae</taxon>
        <taxon>Myxococcaceae</taxon>
        <taxon>Myxococcus</taxon>
    </lineage>
</organism>
<proteinExistence type="predicted"/>
<keyword evidence="2" id="KW-0732">Signal</keyword>
<accession>A0A540WMV2</accession>
<evidence type="ECO:0000313" key="4">
    <source>
        <dbReference type="EMBL" id="TQF10177.1"/>
    </source>
</evidence>
<feature type="compositionally biased region" description="Basic and acidic residues" evidence="1">
    <location>
        <begin position="184"/>
        <end position="195"/>
    </location>
</feature>
<feature type="compositionally biased region" description="Basic and acidic residues" evidence="1">
    <location>
        <begin position="137"/>
        <end position="167"/>
    </location>
</feature>
<reference evidence="4 5" key="1">
    <citation type="submission" date="2019-06" db="EMBL/GenBank/DDBJ databases">
        <authorList>
            <person name="Livingstone P."/>
            <person name="Whitworth D."/>
        </authorList>
    </citation>
    <scope>NUCLEOTIDE SEQUENCE [LARGE SCALE GENOMIC DNA]</scope>
    <source>
        <strain evidence="4 5">AM401</strain>
    </source>
</reference>
<comment type="caution">
    <text evidence="4">The sequence shown here is derived from an EMBL/GenBank/DDBJ whole genome shotgun (WGS) entry which is preliminary data.</text>
</comment>
<feature type="signal peptide" evidence="2">
    <location>
        <begin position="1"/>
        <end position="19"/>
    </location>
</feature>
<evidence type="ECO:0000256" key="2">
    <source>
        <dbReference type="SAM" id="SignalP"/>
    </source>
</evidence>